<accession>A0ABY3XA45</accession>
<organism evidence="2 3">
    <name type="scientific">Lysobacter gummosus</name>
    <dbReference type="NCBI Taxonomy" id="262324"/>
    <lineage>
        <taxon>Bacteria</taxon>
        <taxon>Pseudomonadati</taxon>
        <taxon>Pseudomonadota</taxon>
        <taxon>Gammaproteobacteria</taxon>
        <taxon>Lysobacterales</taxon>
        <taxon>Lysobacteraceae</taxon>
        <taxon>Lysobacter</taxon>
    </lineage>
</organism>
<dbReference type="InterPro" id="IPR018654">
    <property type="entry name" value="YjhX_toxin"/>
</dbReference>
<name>A0ABY3XA45_9GAMM</name>
<gene>
    <name evidence="2" type="ORF">MOV92_16085</name>
</gene>
<dbReference type="Proteomes" id="UP000829194">
    <property type="component" value="Chromosome"/>
</dbReference>
<dbReference type="EMBL" id="CP093547">
    <property type="protein sequence ID" value="UNP28012.1"/>
    <property type="molecule type" value="Genomic_DNA"/>
</dbReference>
<protein>
    <recommendedName>
        <fullName evidence="1">UPF0386 protein MOV92_16085</fullName>
    </recommendedName>
</protein>
<keyword evidence="3" id="KW-1185">Reference proteome</keyword>
<dbReference type="RefSeq" id="WP_057943669.1">
    <property type="nucleotide sequence ID" value="NZ_CP011131.1"/>
</dbReference>
<proteinExistence type="inferred from homology"/>
<evidence type="ECO:0000313" key="3">
    <source>
        <dbReference type="Proteomes" id="UP000829194"/>
    </source>
</evidence>
<reference evidence="2 3" key="1">
    <citation type="submission" date="2022-03" db="EMBL/GenBank/DDBJ databases">
        <title>Complete genome sequence of Lysobacter capsici VKM B-2533 and Lysobacter gummosus 10.1.1, promising sources of lytic agents.</title>
        <authorList>
            <person name="Tarlachkov S.V."/>
            <person name="Kudryakova I.V."/>
            <person name="Afoshin A.S."/>
            <person name="Leontyevskaya E.A."/>
            <person name="Leontyevskaya N.V."/>
        </authorList>
    </citation>
    <scope>NUCLEOTIDE SEQUENCE [LARGE SCALE GENOMIC DNA]</scope>
    <source>
        <strain evidence="2 3">10.1.1</strain>
    </source>
</reference>
<dbReference type="HAMAP" id="MF_00827">
    <property type="entry name" value="UPF0386"/>
    <property type="match status" value="1"/>
</dbReference>
<comment type="similarity">
    <text evidence="1">Belongs to the UPF0386 family.</text>
</comment>
<dbReference type="NCBIfam" id="NF010240">
    <property type="entry name" value="PRK13687.1"/>
    <property type="match status" value="1"/>
</dbReference>
<sequence>MNISKLEQRVLHALAQGGEIHHRRADGGARIVAIDCYNRDGFRLADCSLAVFQKLKRRQLIASSDSGPYRITHLGRQLVRPQYDNR</sequence>
<evidence type="ECO:0000313" key="2">
    <source>
        <dbReference type="EMBL" id="UNP28012.1"/>
    </source>
</evidence>
<evidence type="ECO:0000256" key="1">
    <source>
        <dbReference type="HAMAP-Rule" id="MF_00827"/>
    </source>
</evidence>
<dbReference type="Pfam" id="PF09857">
    <property type="entry name" value="YjhX_toxin"/>
    <property type="match status" value="1"/>
</dbReference>